<gene>
    <name evidence="7" type="primary">glnD</name>
    <name evidence="10" type="ORF">GGG17_09110</name>
</gene>
<dbReference type="NCBIfam" id="NF002895">
    <property type="entry name" value="PRK03381.1"/>
    <property type="match status" value="1"/>
</dbReference>
<dbReference type="Proteomes" id="UP000431092">
    <property type="component" value="Unassembled WGS sequence"/>
</dbReference>
<dbReference type="GO" id="GO:0008081">
    <property type="term" value="F:phosphoric diester hydrolase activity"/>
    <property type="evidence" value="ECO:0007669"/>
    <property type="project" value="UniProtKB-UniRule"/>
</dbReference>
<dbReference type="PROSITE" id="PS51671">
    <property type="entry name" value="ACT"/>
    <property type="match status" value="2"/>
</dbReference>
<dbReference type="GO" id="GO:0008773">
    <property type="term" value="F:[protein-PII] uridylyltransferase activity"/>
    <property type="evidence" value="ECO:0007669"/>
    <property type="project" value="UniProtKB-UniRule"/>
</dbReference>
<comment type="cofactor">
    <cofactor evidence="7">
        <name>Mg(2+)</name>
        <dbReference type="ChEBI" id="CHEBI:18420"/>
    </cofactor>
</comment>
<reference evidence="10 11" key="1">
    <citation type="submission" date="2019-11" db="EMBL/GenBank/DDBJ databases">
        <title>Whole genome sequencing identifies a novel species of the genus Arsenicicoccus isolated from human blood.</title>
        <authorList>
            <person name="Jeong J.H."/>
            <person name="Kweon O.J."/>
            <person name="Kim H.R."/>
            <person name="Kim T.-H."/>
            <person name="Ha S.-M."/>
            <person name="Lee M.-K."/>
        </authorList>
    </citation>
    <scope>NUCLEOTIDE SEQUENCE [LARGE SCALE GENOMIC DNA]</scope>
    <source>
        <strain evidence="10 11">MKL-02</strain>
    </source>
</reference>
<protein>
    <recommendedName>
        <fullName evidence="7">Bifunctional uridylyltransferase/uridylyl-removing enzyme</fullName>
        <shortName evidence="7">UTase/UR</shortName>
    </recommendedName>
    <alternativeName>
        <fullName evidence="7">Bifunctional [protein-PII] modification enzyme</fullName>
    </alternativeName>
    <alternativeName>
        <fullName evidence="7">Bifunctional nitrogen sensor protein</fullName>
    </alternativeName>
    <domain>
        <recommendedName>
            <fullName evidence="7">[Protein-PII] uridylyltransferase</fullName>
            <shortName evidence="7">PII uridylyltransferase</shortName>
            <shortName evidence="7">UTase</shortName>
            <ecNumber evidence="7">2.7.7.59</ecNumber>
        </recommendedName>
    </domain>
    <domain>
        <recommendedName>
            <fullName evidence="7">[Protein-PII]-UMP uridylyl-removing enzyme</fullName>
            <shortName evidence="7">UR</shortName>
            <ecNumber evidence="7">3.1.4.-</ecNumber>
        </recommendedName>
    </domain>
</protein>
<dbReference type="InterPro" id="IPR002934">
    <property type="entry name" value="Polymerase_NTP_transf_dom"/>
</dbReference>
<organism evidence="10 11">
    <name type="scientific">Arsenicicoccus cauae</name>
    <dbReference type="NCBI Taxonomy" id="2663847"/>
    <lineage>
        <taxon>Bacteria</taxon>
        <taxon>Bacillati</taxon>
        <taxon>Actinomycetota</taxon>
        <taxon>Actinomycetes</taxon>
        <taxon>Micrococcales</taxon>
        <taxon>Intrasporangiaceae</taxon>
        <taxon>Arsenicicoccus</taxon>
    </lineage>
</organism>
<comment type="domain">
    <text evidence="7">Has four distinct domains: an N-terminal nucleotidyltransferase (NT) domain responsible for UTase activity, a central HD domain that encodes UR activity, and two C-terminal ACT domains that seem to have a role in glutamine sensing.</text>
</comment>
<dbReference type="InterPro" id="IPR010043">
    <property type="entry name" value="UTase/UR"/>
</dbReference>
<comment type="similarity">
    <text evidence="7">Belongs to the GlnD family.</text>
</comment>
<dbReference type="PANTHER" id="PTHR47320">
    <property type="entry name" value="BIFUNCTIONAL URIDYLYLTRANSFERASE/URIDYLYL-REMOVING ENZYME"/>
    <property type="match status" value="1"/>
</dbReference>
<dbReference type="PANTHER" id="PTHR47320:SF1">
    <property type="entry name" value="BIFUNCTIONAL URIDYLYLTRANSFERASE_URIDYLYL-REMOVING ENZYME"/>
    <property type="match status" value="1"/>
</dbReference>
<feature type="domain" description="ACT" evidence="8">
    <location>
        <begin position="734"/>
        <end position="806"/>
    </location>
</feature>
<keyword evidence="4 7" id="KW-0378">Hydrolase</keyword>
<dbReference type="CDD" id="cd04899">
    <property type="entry name" value="ACT_ACR-UUR-like_2"/>
    <property type="match status" value="1"/>
</dbReference>
<dbReference type="Pfam" id="PF01909">
    <property type="entry name" value="NTP_transf_2"/>
    <property type="match status" value="1"/>
</dbReference>
<name>A0A6I3I7J0_9MICO</name>
<comment type="activity regulation">
    <text evidence="7">Uridylyltransferase (UTase) activity is inhibited by glutamine, while glutamine activates uridylyl-removing (UR) activity.</text>
</comment>
<dbReference type="EC" id="3.1.4.-" evidence="7"/>
<dbReference type="InterPro" id="IPR006674">
    <property type="entry name" value="HD_domain"/>
</dbReference>
<dbReference type="Pfam" id="PF08335">
    <property type="entry name" value="GlnD_UR_UTase"/>
    <property type="match status" value="1"/>
</dbReference>
<dbReference type="HAMAP" id="MF_00277">
    <property type="entry name" value="PII_uridylyl_transf"/>
    <property type="match status" value="1"/>
</dbReference>
<comment type="catalytic activity">
    <reaction evidence="7">
        <text>[protein-PII]-uridylyl-L-tyrosine + H2O = [protein-PII]-L-tyrosine + UMP + H(+)</text>
        <dbReference type="Rhea" id="RHEA:48600"/>
        <dbReference type="Rhea" id="RHEA-COMP:12147"/>
        <dbReference type="Rhea" id="RHEA-COMP:12148"/>
        <dbReference type="ChEBI" id="CHEBI:15377"/>
        <dbReference type="ChEBI" id="CHEBI:15378"/>
        <dbReference type="ChEBI" id="CHEBI:46858"/>
        <dbReference type="ChEBI" id="CHEBI:57865"/>
        <dbReference type="ChEBI" id="CHEBI:90602"/>
    </reaction>
</comment>
<dbReference type="SMART" id="SM00471">
    <property type="entry name" value="HDc"/>
    <property type="match status" value="1"/>
</dbReference>
<dbReference type="InterPro" id="IPR003607">
    <property type="entry name" value="HD/PDEase_dom"/>
</dbReference>
<comment type="function">
    <text evidence="7">Modifies, by uridylylation and deuridylylation, the PII regulatory proteins (GlnB and homologs), in response to the nitrogen status of the cell that GlnD senses through the glutamine level. Under low glutamine levels, catalyzes the conversion of the PII proteins and UTP to PII-UMP and PPi, while under higher glutamine levels, GlnD hydrolyzes PII-UMP to PII and UMP (deuridylylation). Thus, controls uridylylation state and activity of the PII proteins, and plays an important role in the regulation of nitrogen metabolism.</text>
</comment>
<feature type="region of interest" description="Uridylyltransferase" evidence="7">
    <location>
        <begin position="1"/>
        <end position="318"/>
    </location>
</feature>
<dbReference type="SUPFAM" id="SSF81301">
    <property type="entry name" value="Nucleotidyltransferase"/>
    <property type="match status" value="1"/>
</dbReference>
<keyword evidence="2 7" id="KW-0548">Nucleotidyltransferase</keyword>
<dbReference type="CDD" id="cd00077">
    <property type="entry name" value="HDc"/>
    <property type="match status" value="1"/>
</dbReference>
<evidence type="ECO:0000259" key="8">
    <source>
        <dbReference type="PROSITE" id="PS51671"/>
    </source>
</evidence>
<dbReference type="SUPFAM" id="SSF55021">
    <property type="entry name" value="ACT-like"/>
    <property type="match status" value="2"/>
</dbReference>
<dbReference type="InterPro" id="IPR043519">
    <property type="entry name" value="NT_sf"/>
</dbReference>
<dbReference type="GO" id="GO:0006808">
    <property type="term" value="P:regulation of nitrogen utilization"/>
    <property type="evidence" value="ECO:0007669"/>
    <property type="project" value="UniProtKB-UniRule"/>
</dbReference>
<comment type="caution">
    <text evidence="7">Lacks conserved residue(s) required for the propagation of feature annotation.</text>
</comment>
<dbReference type="Pfam" id="PF01966">
    <property type="entry name" value="HD"/>
    <property type="match status" value="1"/>
</dbReference>
<evidence type="ECO:0000256" key="6">
    <source>
        <dbReference type="ARBA" id="ARBA00023268"/>
    </source>
</evidence>
<evidence type="ECO:0000256" key="4">
    <source>
        <dbReference type="ARBA" id="ARBA00022801"/>
    </source>
</evidence>
<proteinExistence type="inferred from homology"/>
<dbReference type="SUPFAM" id="SSF81593">
    <property type="entry name" value="Nucleotidyltransferase substrate binding subunit/domain"/>
    <property type="match status" value="1"/>
</dbReference>
<dbReference type="RefSeq" id="WP_154593411.1">
    <property type="nucleotide sequence ID" value="NZ_WLVL01000037.1"/>
</dbReference>
<accession>A0A6I3I7J0</accession>
<dbReference type="Gene3D" id="3.30.70.260">
    <property type="match status" value="1"/>
</dbReference>
<feature type="domain" description="ACT" evidence="8">
    <location>
        <begin position="622"/>
        <end position="699"/>
    </location>
</feature>
<dbReference type="AlphaFoldDB" id="A0A6I3I7J0"/>
<dbReference type="EMBL" id="WLVL01000037">
    <property type="protein sequence ID" value="MTB72124.1"/>
    <property type="molecule type" value="Genomic_DNA"/>
</dbReference>
<dbReference type="CDD" id="cd04873">
    <property type="entry name" value="ACT_UUR-ACR-like"/>
    <property type="match status" value="1"/>
</dbReference>
<dbReference type="SUPFAM" id="SSF109604">
    <property type="entry name" value="HD-domain/PDEase-like"/>
    <property type="match status" value="1"/>
</dbReference>
<evidence type="ECO:0000313" key="10">
    <source>
        <dbReference type="EMBL" id="MTB72124.1"/>
    </source>
</evidence>
<dbReference type="Pfam" id="PF01842">
    <property type="entry name" value="ACT"/>
    <property type="match status" value="1"/>
</dbReference>
<evidence type="ECO:0000313" key="11">
    <source>
        <dbReference type="Proteomes" id="UP000431092"/>
    </source>
</evidence>
<dbReference type="PROSITE" id="PS51831">
    <property type="entry name" value="HD"/>
    <property type="match status" value="1"/>
</dbReference>
<keyword evidence="3" id="KW-0677">Repeat</keyword>
<evidence type="ECO:0000256" key="3">
    <source>
        <dbReference type="ARBA" id="ARBA00022737"/>
    </source>
</evidence>
<dbReference type="EC" id="2.7.7.59" evidence="7"/>
<keyword evidence="6 7" id="KW-0511">Multifunctional enzyme</keyword>
<dbReference type="InterPro" id="IPR013546">
    <property type="entry name" value="PII_UdlTrfase/GS_AdlTrfase"/>
</dbReference>
<comment type="caution">
    <text evidence="10">The sequence shown here is derived from an EMBL/GenBank/DDBJ whole genome shotgun (WGS) entry which is preliminary data.</text>
</comment>
<keyword evidence="11" id="KW-1185">Reference proteome</keyword>
<evidence type="ECO:0000256" key="1">
    <source>
        <dbReference type="ARBA" id="ARBA00022679"/>
    </source>
</evidence>
<dbReference type="PIRSF" id="PIRSF006288">
    <property type="entry name" value="PII_uridyltransf"/>
    <property type="match status" value="1"/>
</dbReference>
<dbReference type="CDD" id="cd05401">
    <property type="entry name" value="NT_GlnE_GlnD_like"/>
    <property type="match status" value="1"/>
</dbReference>
<dbReference type="InterPro" id="IPR002912">
    <property type="entry name" value="ACT_dom"/>
</dbReference>
<evidence type="ECO:0000256" key="7">
    <source>
        <dbReference type="HAMAP-Rule" id="MF_00277"/>
    </source>
</evidence>
<keyword evidence="1 7" id="KW-0808">Transferase</keyword>
<dbReference type="Gene3D" id="1.10.3090.10">
    <property type="entry name" value="cca-adding enzyme, domain 2"/>
    <property type="match status" value="1"/>
</dbReference>
<keyword evidence="5 7" id="KW-0460">Magnesium</keyword>
<evidence type="ECO:0000259" key="9">
    <source>
        <dbReference type="PROSITE" id="PS51831"/>
    </source>
</evidence>
<feature type="domain" description="HD" evidence="9">
    <location>
        <begin position="433"/>
        <end position="535"/>
    </location>
</feature>
<comment type="catalytic activity">
    <reaction evidence="7">
        <text>[protein-PII]-L-tyrosine + UTP = [protein-PII]-uridylyl-L-tyrosine + diphosphate</text>
        <dbReference type="Rhea" id="RHEA:13673"/>
        <dbReference type="Rhea" id="RHEA-COMP:12147"/>
        <dbReference type="Rhea" id="RHEA-COMP:12148"/>
        <dbReference type="ChEBI" id="CHEBI:33019"/>
        <dbReference type="ChEBI" id="CHEBI:46398"/>
        <dbReference type="ChEBI" id="CHEBI:46858"/>
        <dbReference type="ChEBI" id="CHEBI:90602"/>
        <dbReference type="EC" id="2.7.7.59"/>
    </reaction>
</comment>
<evidence type="ECO:0000256" key="2">
    <source>
        <dbReference type="ARBA" id="ARBA00022695"/>
    </source>
</evidence>
<evidence type="ECO:0000256" key="5">
    <source>
        <dbReference type="ARBA" id="ARBA00022842"/>
    </source>
</evidence>
<dbReference type="InterPro" id="IPR045865">
    <property type="entry name" value="ACT-like_dom_sf"/>
</dbReference>
<sequence length="806" mass="84842">MTTATASTAAAGPAAPATLRDRRLSLAGTREHSARGAGRARREAVTALTDVTLRRLWAEATSGRLLPGVALAATGSLARGDGGPLSDLDLVLLHEGRVPQGELAALADRLWYPLWDSGLGLDHSVRSLAQCRRAATDDLTAAVGLLDLRLLAGDEEIVTAVRAALAHDWRANARTRLPELVESARARHARFGDLAQSLDPDLKEARGGLRDMTILRALAVAWLAERPRGEVLAAYDRLLDVRDALHVVTGRGRTRLNLADQDAVAALTSEPDSDTMLAGVTTAARAVAHDLDAALRSAGQAQRARTLRVRTRRPVLTPLGHGLHAHDGEVVLGPRVDPARDALLPLRAAVASARAGMPLAPATAANLASRCPDLPVPWPQDARDLLGDLLAAGPGLVATWEDLDQAGLVSRWLPEWDDVRSRPQRNGIHRHTVDRHCVETAVEASRFAREVARPDLLGVAALLHDLGKVAGAGDHSEEGATRARPVLERWGYPPDEVDTVVALVRHHLTLIELATRRNPDDPATVTAAVEAVAGDPERLALLRALTEADARAAGEQAWSGWRESLLARLVAGTRARLDGTSAPTPDIAESDPAQVVVPSAAAAEVEAGRPWVGVEREGSVDRVSVVCPDRPGLFADLAGLLAVHGLEVRSAAIRTVGALAVDDWHVVSPSQDPVDVAVLRRALTRLAAGDRAPLAALDRRTHRRALTASSRAASAAPGQTRVLVVPAGGTDATVLEVRAGDAFGLLHDLGRALTAVGVSVRSAHVATYAGQTLDTFYLTDAAGEPLSPGLVGRTVSALIDACDGGS</sequence>